<dbReference type="RefSeq" id="WP_165266385.1">
    <property type="nucleotide sequence ID" value="NZ_JAALLS010000003.1"/>
</dbReference>
<dbReference type="Pfam" id="PF07823">
    <property type="entry name" value="CPDase"/>
    <property type="match status" value="1"/>
</dbReference>
<evidence type="ECO:0008006" key="3">
    <source>
        <dbReference type="Google" id="ProtNLM"/>
    </source>
</evidence>
<keyword evidence="2" id="KW-1185">Reference proteome</keyword>
<evidence type="ECO:0000313" key="2">
    <source>
        <dbReference type="Proteomes" id="UP000479132"/>
    </source>
</evidence>
<dbReference type="Proteomes" id="UP000479132">
    <property type="component" value="Unassembled WGS sequence"/>
</dbReference>
<proteinExistence type="predicted"/>
<reference evidence="1 2" key="1">
    <citation type="submission" date="2020-02" db="EMBL/GenBank/DDBJ databases">
        <title>Aliifodinibius halophilus 2W32, complete genome.</title>
        <authorList>
            <person name="Li Y."/>
            <person name="Wu S."/>
        </authorList>
    </citation>
    <scope>NUCLEOTIDE SEQUENCE [LARGE SCALE GENOMIC DNA]</scope>
    <source>
        <strain evidence="1 2">2W32</strain>
    </source>
</reference>
<gene>
    <name evidence="1" type="ORF">G3569_04170</name>
</gene>
<dbReference type="Gene3D" id="3.90.1140.10">
    <property type="entry name" value="Cyclic phosphodiesterase"/>
    <property type="match status" value="1"/>
</dbReference>
<name>A0A6M1TFY2_9BACT</name>
<organism evidence="1 2">
    <name type="scientific">Fodinibius halophilus</name>
    <dbReference type="NCBI Taxonomy" id="1736908"/>
    <lineage>
        <taxon>Bacteria</taxon>
        <taxon>Pseudomonadati</taxon>
        <taxon>Balneolota</taxon>
        <taxon>Balneolia</taxon>
        <taxon>Balneolales</taxon>
        <taxon>Balneolaceae</taxon>
        <taxon>Fodinibius</taxon>
    </lineage>
</organism>
<protein>
    <recommendedName>
        <fullName evidence="3">2'-5' RNA ligase family protein</fullName>
    </recommendedName>
</protein>
<dbReference type="SUPFAM" id="SSF55144">
    <property type="entry name" value="LigT-like"/>
    <property type="match status" value="1"/>
</dbReference>
<dbReference type="GO" id="GO:0009187">
    <property type="term" value="P:cyclic nucleotide metabolic process"/>
    <property type="evidence" value="ECO:0007669"/>
    <property type="project" value="TreeGrafter"/>
</dbReference>
<comment type="caution">
    <text evidence="1">The sequence shown here is derived from an EMBL/GenBank/DDBJ whole genome shotgun (WGS) entry which is preliminary data.</text>
</comment>
<dbReference type="InterPro" id="IPR009097">
    <property type="entry name" value="Cyclic_Pdiesterase"/>
</dbReference>
<dbReference type="PANTHER" id="PTHR28141:SF1">
    <property type="entry name" value="2',3'-CYCLIC-NUCLEOTIDE 3'-PHOSPHODIESTERASE"/>
    <property type="match status" value="1"/>
</dbReference>
<dbReference type="InterPro" id="IPR012386">
    <property type="entry name" value="Cyclic-nucl_3Pdiesterase"/>
</dbReference>
<dbReference type="GO" id="GO:0004113">
    <property type="term" value="F:2',3'-cyclic-nucleotide 3'-phosphodiesterase activity"/>
    <property type="evidence" value="ECO:0007669"/>
    <property type="project" value="TreeGrafter"/>
</dbReference>
<dbReference type="PANTHER" id="PTHR28141">
    <property type="entry name" value="2',3'-CYCLIC-NUCLEOTIDE 3'-PHOSPHODIESTERASE"/>
    <property type="match status" value="1"/>
</dbReference>
<evidence type="ECO:0000313" key="1">
    <source>
        <dbReference type="EMBL" id="NGP87540.1"/>
    </source>
</evidence>
<dbReference type="AlphaFoldDB" id="A0A6M1TFY2"/>
<dbReference type="EMBL" id="JAALLS010000003">
    <property type="protein sequence ID" value="NGP87540.1"/>
    <property type="molecule type" value="Genomic_DNA"/>
</dbReference>
<sequence>MMTDSAKYSLWFEPTGDTAYKLQERIKKLSKKHDTPVFSPHVTLLGSIKLSETESITLTNTLASSVHPFELELTRAGYQNKFYQSLFVHVKKTEQLVDARKKAQRLFNMNSEDYMPHLSLLYGDLTKEEKERLLNLVGRTFYIQFSVKSIVLMQTDGLPKDWKRIHSSVLK</sequence>
<accession>A0A6M1TFY2</accession>